<feature type="transmembrane region" description="Helical" evidence="8">
    <location>
        <begin position="271"/>
        <end position="293"/>
    </location>
</feature>
<keyword evidence="6 8" id="KW-1133">Transmembrane helix</keyword>
<evidence type="ECO:0000256" key="6">
    <source>
        <dbReference type="ARBA" id="ARBA00022989"/>
    </source>
</evidence>
<feature type="transmembrane region" description="Helical" evidence="8">
    <location>
        <begin position="49"/>
        <end position="66"/>
    </location>
</feature>
<evidence type="ECO:0000256" key="1">
    <source>
        <dbReference type="ARBA" id="ARBA00004651"/>
    </source>
</evidence>
<feature type="transmembrane region" description="Helical" evidence="8">
    <location>
        <begin position="299"/>
        <end position="319"/>
    </location>
</feature>
<dbReference type="GO" id="GO:0055085">
    <property type="term" value="P:transmembrane transport"/>
    <property type="evidence" value="ECO:0007669"/>
    <property type="project" value="TreeGrafter"/>
</dbReference>
<evidence type="ECO:0000256" key="2">
    <source>
        <dbReference type="ARBA" id="ARBA00009773"/>
    </source>
</evidence>
<evidence type="ECO:0000313" key="10">
    <source>
        <dbReference type="Proteomes" id="UP000461768"/>
    </source>
</evidence>
<keyword evidence="10" id="KW-1185">Reference proteome</keyword>
<feature type="transmembrane region" description="Helical" evidence="8">
    <location>
        <begin position="241"/>
        <end position="264"/>
    </location>
</feature>
<keyword evidence="7 8" id="KW-0472">Membrane</keyword>
<dbReference type="PANTHER" id="PTHR21716">
    <property type="entry name" value="TRANSMEMBRANE PROTEIN"/>
    <property type="match status" value="1"/>
</dbReference>
<comment type="subcellular location">
    <subcellularLocation>
        <location evidence="1">Cell membrane</location>
        <topology evidence="1">Multi-pass membrane protein</topology>
    </subcellularLocation>
</comment>
<sequence>MHDIKNNKFESNKKYFTICIYTLFVILIGSVIVKLIMSWEQVSLTLKQYTNALSPFLIGAFIAYLINPLMKYFDKKLFTELLKIKSPKKTKYLSLAFSYLLVIGLFYICFSYIIPQLIKSLTDLIQSIPVFYDKIYEFLNNLETNYPNIDFVYINELLNEALPNVAETIKDFATNAIPLIYSTSLSVIRWILNIVIAIIVSIYMLSDKKTLMKNFKRFIFAFFPISFTNTFMKTLSECNKIFSGFIIGKSIDSLIIGIICFILMSIFRMPYPLIISAIVGVTNMIPYFGPFIGAVPGTFILLLISPLKSLGFIVLIFILQQFDGLYLGPKILGNSTGLKPLWIIFAITIGGSFAGVAGMFFGVPLMAVLAYLANQIIEKKLKSKNIEIDA</sequence>
<keyword evidence="5 8" id="KW-0812">Transmembrane</keyword>
<dbReference type="EMBL" id="WAGX01000007">
    <property type="protein sequence ID" value="KAB1435699.1"/>
    <property type="molecule type" value="Genomic_DNA"/>
</dbReference>
<dbReference type="GO" id="GO:0005886">
    <property type="term" value="C:plasma membrane"/>
    <property type="evidence" value="ECO:0007669"/>
    <property type="project" value="UniProtKB-SubCell"/>
</dbReference>
<dbReference type="Pfam" id="PF01594">
    <property type="entry name" value="AI-2E_transport"/>
    <property type="match status" value="1"/>
</dbReference>
<evidence type="ECO:0000256" key="4">
    <source>
        <dbReference type="ARBA" id="ARBA00022475"/>
    </source>
</evidence>
<evidence type="ECO:0000256" key="3">
    <source>
        <dbReference type="ARBA" id="ARBA00022448"/>
    </source>
</evidence>
<accession>A0A7V7QI51</accession>
<feature type="transmembrane region" description="Helical" evidence="8">
    <location>
        <begin position="340"/>
        <end position="373"/>
    </location>
</feature>
<feature type="transmembrane region" description="Helical" evidence="8">
    <location>
        <begin position="15"/>
        <end position="37"/>
    </location>
</feature>
<evidence type="ECO:0000256" key="8">
    <source>
        <dbReference type="SAM" id="Phobius"/>
    </source>
</evidence>
<feature type="transmembrane region" description="Helical" evidence="8">
    <location>
        <begin position="187"/>
        <end position="206"/>
    </location>
</feature>
<dbReference type="InterPro" id="IPR002549">
    <property type="entry name" value="AI-2E-like"/>
</dbReference>
<evidence type="ECO:0000256" key="5">
    <source>
        <dbReference type="ARBA" id="ARBA00022692"/>
    </source>
</evidence>
<keyword evidence="3" id="KW-0813">Transport</keyword>
<keyword evidence="4" id="KW-1003">Cell membrane</keyword>
<comment type="caution">
    <text evidence="9">The sequence shown here is derived from an EMBL/GenBank/DDBJ whole genome shotgun (WGS) entry which is preliminary data.</text>
</comment>
<reference evidence="9 10" key="2">
    <citation type="submission" date="2020-02" db="EMBL/GenBank/DDBJ databases">
        <title>Candidatus Galacturonibacter soehngenii shows hetero-acetogenic catabolism of galacturonic acid but lacks a canonical carbon monoxide dehydrogenase/acetyl-CoA synthase complex.</title>
        <authorList>
            <person name="Diender M."/>
            <person name="Stouten G.R."/>
            <person name="Petersen J.F."/>
            <person name="Nielsen P.H."/>
            <person name="Dueholm M.S."/>
            <person name="Pronk J.T."/>
            <person name="Van Loosdrecht M.C.M."/>
        </authorList>
    </citation>
    <scope>NUCLEOTIDE SEQUENCE [LARGE SCALE GENOMIC DNA]</scope>
    <source>
        <strain evidence="9">GalUA</strain>
    </source>
</reference>
<dbReference type="AlphaFoldDB" id="A0A7V7QI51"/>
<feature type="transmembrane region" description="Helical" evidence="8">
    <location>
        <begin position="92"/>
        <end position="114"/>
    </location>
</feature>
<proteinExistence type="inferred from homology"/>
<protein>
    <submittedName>
        <fullName evidence="9">AI-2E family transporter</fullName>
    </submittedName>
</protein>
<comment type="similarity">
    <text evidence="2">Belongs to the autoinducer-2 exporter (AI-2E) (TC 2.A.86) family.</text>
</comment>
<dbReference type="RefSeq" id="WP_151147099.1">
    <property type="nucleotide sequence ID" value="NZ_WAGX01000007.1"/>
</dbReference>
<reference evidence="9 10" key="1">
    <citation type="submission" date="2019-09" db="EMBL/GenBank/DDBJ databases">
        <authorList>
            <person name="Valk L.C."/>
        </authorList>
    </citation>
    <scope>NUCLEOTIDE SEQUENCE [LARGE SCALE GENOMIC DNA]</scope>
    <source>
        <strain evidence="9">GalUA</strain>
    </source>
</reference>
<evidence type="ECO:0000313" key="9">
    <source>
        <dbReference type="EMBL" id="KAB1435699.1"/>
    </source>
</evidence>
<evidence type="ECO:0000256" key="7">
    <source>
        <dbReference type="ARBA" id="ARBA00023136"/>
    </source>
</evidence>
<dbReference type="OrthoDB" id="9793390at2"/>
<name>A0A7V7QI51_9FIRM</name>
<dbReference type="Proteomes" id="UP000461768">
    <property type="component" value="Unassembled WGS sequence"/>
</dbReference>
<organism evidence="9 10">
    <name type="scientific">Candidatus Galacturonatibacter soehngenii</name>
    <dbReference type="NCBI Taxonomy" id="2307010"/>
    <lineage>
        <taxon>Bacteria</taxon>
        <taxon>Bacillati</taxon>
        <taxon>Bacillota</taxon>
        <taxon>Clostridia</taxon>
        <taxon>Lachnospirales</taxon>
        <taxon>Lachnospiraceae</taxon>
        <taxon>Candidatus Galacturonatibacter</taxon>
    </lineage>
</organism>
<dbReference type="PANTHER" id="PTHR21716:SF53">
    <property type="entry name" value="PERMEASE PERM-RELATED"/>
    <property type="match status" value="1"/>
</dbReference>
<gene>
    <name evidence="9" type="ORF">F7O84_15030</name>
</gene>